<accession>A0A8J6B2L9</accession>
<proteinExistence type="predicted"/>
<gene>
    <name evidence="1" type="ORF">GDO78_022410</name>
</gene>
<dbReference type="EMBL" id="WNTK01080018">
    <property type="protein sequence ID" value="KAG9460356.1"/>
    <property type="molecule type" value="Genomic_DNA"/>
</dbReference>
<dbReference type="Proteomes" id="UP000770717">
    <property type="component" value="Unassembled WGS sequence"/>
</dbReference>
<protein>
    <submittedName>
        <fullName evidence="1">Uncharacterized protein</fullName>
    </submittedName>
</protein>
<name>A0A8J6B2L9_ELECQ</name>
<organism evidence="1 2">
    <name type="scientific">Eleutherodactylus coqui</name>
    <name type="common">Puerto Rican coqui</name>
    <dbReference type="NCBI Taxonomy" id="57060"/>
    <lineage>
        <taxon>Eukaryota</taxon>
        <taxon>Metazoa</taxon>
        <taxon>Chordata</taxon>
        <taxon>Craniata</taxon>
        <taxon>Vertebrata</taxon>
        <taxon>Euteleostomi</taxon>
        <taxon>Amphibia</taxon>
        <taxon>Batrachia</taxon>
        <taxon>Anura</taxon>
        <taxon>Neobatrachia</taxon>
        <taxon>Hyloidea</taxon>
        <taxon>Eleutherodactylidae</taxon>
        <taxon>Eleutherodactylinae</taxon>
        <taxon>Eleutherodactylus</taxon>
        <taxon>Eleutherodactylus</taxon>
    </lineage>
</organism>
<evidence type="ECO:0000313" key="1">
    <source>
        <dbReference type="EMBL" id="KAG9460356.1"/>
    </source>
</evidence>
<dbReference type="AlphaFoldDB" id="A0A8J6B2L9"/>
<evidence type="ECO:0000313" key="2">
    <source>
        <dbReference type="Proteomes" id="UP000770717"/>
    </source>
</evidence>
<keyword evidence="2" id="KW-1185">Reference proteome</keyword>
<comment type="caution">
    <text evidence="1">The sequence shown here is derived from an EMBL/GenBank/DDBJ whole genome shotgun (WGS) entry which is preliminary data.</text>
</comment>
<sequence length="76" mass="8281">MQVTFSPVQKVDCGCVVTATYWPDYSVSPCLTSKFRLQFMNKTAGGSKMTMGIETGSSCPLFFSASHSPCTMKLLL</sequence>
<reference evidence="1" key="1">
    <citation type="thesis" date="2020" institute="ProQuest LLC" country="789 East Eisenhower Parkway, Ann Arbor, MI, USA">
        <title>Comparative Genomics and Chromosome Evolution.</title>
        <authorList>
            <person name="Mudd A.B."/>
        </authorList>
    </citation>
    <scope>NUCLEOTIDE SEQUENCE</scope>
    <source>
        <strain evidence="1">HN-11 Male</strain>
        <tissue evidence="1">Kidney and liver</tissue>
    </source>
</reference>